<dbReference type="EMBL" id="BLXT01008494">
    <property type="protein sequence ID" value="GFO49521.1"/>
    <property type="molecule type" value="Genomic_DNA"/>
</dbReference>
<sequence>MKKSGSIFDITAFRAQLFYLTLPSSPLPSLPFYPHHRLTVPISPPTTPSASIPIHDSLRLYPHHLLPAPLSPPPRPCASIPTTDSRRLYSNHRLSAPLCPPPTLRTSIPTYDALPSIPIIDSLHLFPLSCVNSNNTGTDCWAAWRPLSGGNLRHCYQIQAIVRKGHPYQRHSGLQNMFQHCLRSELIEAD</sequence>
<organism evidence="1 2">
    <name type="scientific">Plakobranchus ocellatus</name>
    <dbReference type="NCBI Taxonomy" id="259542"/>
    <lineage>
        <taxon>Eukaryota</taxon>
        <taxon>Metazoa</taxon>
        <taxon>Spiralia</taxon>
        <taxon>Lophotrochozoa</taxon>
        <taxon>Mollusca</taxon>
        <taxon>Gastropoda</taxon>
        <taxon>Heterobranchia</taxon>
        <taxon>Euthyneura</taxon>
        <taxon>Panpulmonata</taxon>
        <taxon>Sacoglossa</taxon>
        <taxon>Placobranchoidea</taxon>
        <taxon>Plakobranchidae</taxon>
        <taxon>Plakobranchus</taxon>
    </lineage>
</organism>
<proteinExistence type="predicted"/>
<protein>
    <submittedName>
        <fullName evidence="1">Uncharacterized protein</fullName>
    </submittedName>
</protein>
<evidence type="ECO:0000313" key="1">
    <source>
        <dbReference type="EMBL" id="GFO49521.1"/>
    </source>
</evidence>
<gene>
    <name evidence="1" type="ORF">PoB_007602600</name>
</gene>
<evidence type="ECO:0000313" key="2">
    <source>
        <dbReference type="Proteomes" id="UP000735302"/>
    </source>
</evidence>
<dbReference type="Proteomes" id="UP000735302">
    <property type="component" value="Unassembled WGS sequence"/>
</dbReference>
<accession>A0AAV4DZM8</accession>
<name>A0AAV4DZM8_9GAST</name>
<reference evidence="1 2" key="1">
    <citation type="journal article" date="2021" name="Elife">
        <title>Chloroplast acquisition without the gene transfer in kleptoplastic sea slugs, Plakobranchus ocellatus.</title>
        <authorList>
            <person name="Maeda T."/>
            <person name="Takahashi S."/>
            <person name="Yoshida T."/>
            <person name="Shimamura S."/>
            <person name="Takaki Y."/>
            <person name="Nagai Y."/>
            <person name="Toyoda A."/>
            <person name="Suzuki Y."/>
            <person name="Arimoto A."/>
            <person name="Ishii H."/>
            <person name="Satoh N."/>
            <person name="Nishiyama T."/>
            <person name="Hasebe M."/>
            <person name="Maruyama T."/>
            <person name="Minagawa J."/>
            <person name="Obokata J."/>
            <person name="Shigenobu S."/>
        </authorList>
    </citation>
    <scope>NUCLEOTIDE SEQUENCE [LARGE SCALE GENOMIC DNA]</scope>
</reference>
<keyword evidence="2" id="KW-1185">Reference proteome</keyword>
<comment type="caution">
    <text evidence="1">The sequence shown here is derived from an EMBL/GenBank/DDBJ whole genome shotgun (WGS) entry which is preliminary data.</text>
</comment>
<dbReference type="AlphaFoldDB" id="A0AAV4DZM8"/>